<gene>
    <name evidence="14" type="ORF">BKH30_09925</name>
    <name evidence="13" type="ORF">BKH32_04470</name>
</gene>
<feature type="compositionally biased region" description="Acidic residues" evidence="10">
    <location>
        <begin position="8"/>
        <end position="20"/>
    </location>
</feature>
<evidence type="ECO:0000256" key="10">
    <source>
        <dbReference type="SAM" id="MobiDB-lite"/>
    </source>
</evidence>
<evidence type="ECO:0000313" key="13">
    <source>
        <dbReference type="EMBL" id="OLL15274.1"/>
    </source>
</evidence>
<dbReference type="AlphaFoldDB" id="A0A1Q8I2E6"/>
<organism evidence="13 15">
    <name type="scientific">Actinomyces oris</name>
    <dbReference type="NCBI Taxonomy" id="544580"/>
    <lineage>
        <taxon>Bacteria</taxon>
        <taxon>Bacillati</taxon>
        <taxon>Actinomycetota</taxon>
        <taxon>Actinomycetes</taxon>
        <taxon>Actinomycetales</taxon>
        <taxon>Actinomycetaceae</taxon>
        <taxon>Actinomyces</taxon>
    </lineage>
</organism>
<feature type="compositionally biased region" description="Basic and acidic residues" evidence="10">
    <location>
        <begin position="29"/>
        <end position="38"/>
    </location>
</feature>
<comment type="similarity">
    <text evidence="2">Belongs to the VKOR family.</text>
</comment>
<feature type="transmembrane region" description="Helical" evidence="11">
    <location>
        <begin position="217"/>
        <end position="240"/>
    </location>
</feature>
<evidence type="ECO:0000256" key="11">
    <source>
        <dbReference type="SAM" id="Phobius"/>
    </source>
</evidence>
<evidence type="ECO:0000256" key="9">
    <source>
        <dbReference type="ARBA" id="ARBA00023284"/>
    </source>
</evidence>
<keyword evidence="4" id="KW-0874">Quinone</keyword>
<evidence type="ECO:0000256" key="1">
    <source>
        <dbReference type="ARBA" id="ARBA00004141"/>
    </source>
</evidence>
<dbReference type="RefSeq" id="WP_075248814.1">
    <property type="nucleotide sequence ID" value="NZ_MSGO01000014.1"/>
</dbReference>
<feature type="transmembrane region" description="Helical" evidence="11">
    <location>
        <begin position="144"/>
        <end position="165"/>
    </location>
</feature>
<keyword evidence="6" id="KW-0560">Oxidoreductase</keyword>
<feature type="transmembrane region" description="Helical" evidence="11">
    <location>
        <begin position="177"/>
        <end position="197"/>
    </location>
</feature>
<name>A0A1Q8I2E6_9ACTO</name>
<evidence type="ECO:0000256" key="3">
    <source>
        <dbReference type="ARBA" id="ARBA00022692"/>
    </source>
</evidence>
<dbReference type="Gene3D" id="1.20.1440.130">
    <property type="entry name" value="VKOR domain"/>
    <property type="match status" value="1"/>
</dbReference>
<dbReference type="GO" id="GO:0016491">
    <property type="term" value="F:oxidoreductase activity"/>
    <property type="evidence" value="ECO:0007669"/>
    <property type="project" value="UniProtKB-KW"/>
</dbReference>
<dbReference type="EMBL" id="MSKI01000117">
    <property type="protein sequence ID" value="OLO50058.1"/>
    <property type="molecule type" value="Genomic_DNA"/>
</dbReference>
<sequence>MSRMPTDAEIDEMSEEELEAYLDSGPAQELDRRTRRDTDDDSSARPAWLRRSGAGRGFGWLLTVCALVGIFACWELISAQLDLLRNPDAVLVCDVSPLVSCGDSLNVWQGNLLGVPNSFIGAIAFGALAAIGTVLLSGARLPRWMWWGLSAGSLGGIAFVIWFLSVSIMTFGKLCPFCMVIWSVTIPAAAHSWAWAAAGGHLGLRDNLALDVLKARWWIMAAMYLAVVLTVVIAFGGQLARLFG</sequence>
<dbReference type="GO" id="GO:0016020">
    <property type="term" value="C:membrane"/>
    <property type="evidence" value="ECO:0007669"/>
    <property type="project" value="UniProtKB-SubCell"/>
</dbReference>
<evidence type="ECO:0000256" key="8">
    <source>
        <dbReference type="ARBA" id="ARBA00023157"/>
    </source>
</evidence>
<keyword evidence="5 11" id="KW-1133">Transmembrane helix</keyword>
<dbReference type="Proteomes" id="UP000186855">
    <property type="component" value="Unassembled WGS sequence"/>
</dbReference>
<comment type="subcellular location">
    <subcellularLocation>
        <location evidence="1">Membrane</location>
        <topology evidence="1">Multi-pass membrane protein</topology>
    </subcellularLocation>
</comment>
<dbReference type="Pfam" id="PF07884">
    <property type="entry name" value="VKOR"/>
    <property type="match status" value="1"/>
</dbReference>
<dbReference type="GO" id="GO:0048038">
    <property type="term" value="F:quinone binding"/>
    <property type="evidence" value="ECO:0007669"/>
    <property type="project" value="UniProtKB-KW"/>
</dbReference>
<comment type="caution">
    <text evidence="13">The sequence shown here is derived from an EMBL/GenBank/DDBJ whole genome shotgun (WGS) entry which is preliminary data.</text>
</comment>
<evidence type="ECO:0000256" key="4">
    <source>
        <dbReference type="ARBA" id="ARBA00022719"/>
    </source>
</evidence>
<reference evidence="15 16" key="1">
    <citation type="submission" date="2016-12" db="EMBL/GenBank/DDBJ databases">
        <title>Genomic comparison of strains in the 'Actinomyces naeslundii' group.</title>
        <authorList>
            <person name="Mughal S.R."/>
            <person name="Do T."/>
            <person name="Gilbert S.C."/>
            <person name="Witherden E.A."/>
            <person name="Didelot X."/>
            <person name="Beighton D."/>
        </authorList>
    </citation>
    <scope>NUCLEOTIDE SEQUENCE [LARGE SCALE GENOMIC DNA]</scope>
    <source>
        <strain evidence="14 16">S24V</strain>
        <strain evidence="13 15">S64C</strain>
    </source>
</reference>
<protein>
    <recommendedName>
        <fullName evidence="12">Vitamin K epoxide reductase domain-containing protein</fullName>
    </recommendedName>
</protein>
<proteinExistence type="inferred from homology"/>
<evidence type="ECO:0000256" key="5">
    <source>
        <dbReference type="ARBA" id="ARBA00022989"/>
    </source>
</evidence>
<feature type="transmembrane region" description="Helical" evidence="11">
    <location>
        <begin position="58"/>
        <end position="77"/>
    </location>
</feature>
<evidence type="ECO:0000256" key="6">
    <source>
        <dbReference type="ARBA" id="ARBA00023002"/>
    </source>
</evidence>
<keyword evidence="3 11" id="KW-0812">Transmembrane</keyword>
<dbReference type="SMART" id="SM00756">
    <property type="entry name" value="VKc"/>
    <property type="match status" value="1"/>
</dbReference>
<evidence type="ECO:0000259" key="12">
    <source>
        <dbReference type="SMART" id="SM00756"/>
    </source>
</evidence>
<evidence type="ECO:0000313" key="15">
    <source>
        <dbReference type="Proteomes" id="UP000185736"/>
    </source>
</evidence>
<evidence type="ECO:0000256" key="2">
    <source>
        <dbReference type="ARBA" id="ARBA00006214"/>
    </source>
</evidence>
<accession>A0A1Q8I2E6</accession>
<feature type="transmembrane region" description="Helical" evidence="11">
    <location>
        <begin position="119"/>
        <end position="138"/>
    </location>
</feature>
<feature type="domain" description="Vitamin K epoxide reductase" evidence="12">
    <location>
        <begin position="55"/>
        <end position="196"/>
    </location>
</feature>
<dbReference type="CDD" id="cd12922">
    <property type="entry name" value="VKOR_5"/>
    <property type="match status" value="1"/>
</dbReference>
<keyword evidence="8" id="KW-1015">Disulfide bond</keyword>
<dbReference type="InterPro" id="IPR041714">
    <property type="entry name" value="VKOR_Actinobacteria"/>
</dbReference>
<dbReference type="EMBL" id="MSGO01000014">
    <property type="protein sequence ID" value="OLL15274.1"/>
    <property type="molecule type" value="Genomic_DNA"/>
</dbReference>
<evidence type="ECO:0000256" key="7">
    <source>
        <dbReference type="ARBA" id="ARBA00023136"/>
    </source>
</evidence>
<dbReference type="InterPro" id="IPR012932">
    <property type="entry name" value="VKOR"/>
</dbReference>
<evidence type="ECO:0000313" key="16">
    <source>
        <dbReference type="Proteomes" id="UP000186855"/>
    </source>
</evidence>
<feature type="region of interest" description="Disordered" evidence="10">
    <location>
        <begin position="1"/>
        <end position="46"/>
    </location>
</feature>
<evidence type="ECO:0000313" key="14">
    <source>
        <dbReference type="EMBL" id="OLO50058.1"/>
    </source>
</evidence>
<keyword evidence="7 11" id="KW-0472">Membrane</keyword>
<dbReference type="Proteomes" id="UP000185736">
    <property type="component" value="Unassembled WGS sequence"/>
</dbReference>
<dbReference type="InterPro" id="IPR038354">
    <property type="entry name" value="VKOR_sf"/>
</dbReference>
<keyword evidence="9" id="KW-0676">Redox-active center</keyword>